<accession>A0A0K1JG86</accession>
<dbReference type="GO" id="GO:0000976">
    <property type="term" value="F:transcription cis-regulatory region binding"/>
    <property type="evidence" value="ECO:0007669"/>
    <property type="project" value="TreeGrafter"/>
</dbReference>
<dbReference type="GO" id="GO:0003700">
    <property type="term" value="F:DNA-binding transcription factor activity"/>
    <property type="evidence" value="ECO:0007669"/>
    <property type="project" value="TreeGrafter"/>
</dbReference>
<gene>
    <name evidence="4" type="ORF">VV02_06725</name>
</gene>
<sequence>MTAQRNSTQRAVAPARGTRPRNRRALILAAAAELFAERGYPQVAMSDIAEAVAIGPSALYRHFRGKQELLHEVISTAFTALGVALETDLADGRAGLDTIAAAALEHRGVGVLWQREARHLEPERHEELRAELVAISGRLAAKISGTRVDLHNQQVDLLAWATLGSLISVSYHRVQLPRADYVRLLAQLGADVLATTFSAESGPAAASPSQVEPTSSTKDAVVSAAMQLFSQRGYHGTSVDDIGAVVGIAGPSIYHHFPSKPEVLLATIAEGERWLTDDLARTLAETTSPVEALNRVVRSFAEYALSHPDAMDVLIAETDALPSSEQRRVRKVQRDYINAWVDLLRDLHRLDNGPARIRVQAAFTVINDVARTPHLRGAPDIGPAVVAIASSILGLTVQAPVE</sequence>
<evidence type="ECO:0000259" key="3">
    <source>
        <dbReference type="PROSITE" id="PS50977"/>
    </source>
</evidence>
<keyword evidence="5" id="KW-1185">Reference proteome</keyword>
<dbReference type="PROSITE" id="PS01081">
    <property type="entry name" value="HTH_TETR_1"/>
    <property type="match status" value="1"/>
</dbReference>
<dbReference type="Pfam" id="PF00440">
    <property type="entry name" value="TetR_N"/>
    <property type="match status" value="2"/>
</dbReference>
<dbReference type="KEGG" id="lmoi:VV02_06725"/>
<dbReference type="InterPro" id="IPR050109">
    <property type="entry name" value="HTH-type_TetR-like_transc_reg"/>
</dbReference>
<dbReference type="AlphaFoldDB" id="A0A0K1JG86"/>
<feature type="domain" description="HTH tetR-type" evidence="3">
    <location>
        <begin position="215"/>
        <end position="275"/>
    </location>
</feature>
<name>A0A0K1JG86_9MICO</name>
<dbReference type="PROSITE" id="PS50977">
    <property type="entry name" value="HTH_TETR_2"/>
    <property type="match status" value="2"/>
</dbReference>
<dbReference type="SUPFAM" id="SSF48498">
    <property type="entry name" value="Tetracyclin repressor-like, C-terminal domain"/>
    <property type="match status" value="1"/>
</dbReference>
<dbReference type="SUPFAM" id="SSF46689">
    <property type="entry name" value="Homeodomain-like"/>
    <property type="match status" value="2"/>
</dbReference>
<dbReference type="PRINTS" id="PR00455">
    <property type="entry name" value="HTHTETR"/>
</dbReference>
<dbReference type="Proteomes" id="UP000066480">
    <property type="component" value="Chromosome"/>
</dbReference>
<dbReference type="PANTHER" id="PTHR30055:SF237">
    <property type="entry name" value="TRANSCRIPTIONAL REPRESSOR MCE3R"/>
    <property type="match status" value="1"/>
</dbReference>
<dbReference type="Gene3D" id="1.10.10.60">
    <property type="entry name" value="Homeodomain-like"/>
    <property type="match status" value="2"/>
</dbReference>
<protein>
    <recommendedName>
        <fullName evidence="3">HTH tetR-type domain-containing protein</fullName>
    </recommendedName>
</protein>
<dbReference type="InterPro" id="IPR023772">
    <property type="entry name" value="DNA-bd_HTH_TetR-type_CS"/>
</dbReference>
<dbReference type="EMBL" id="CP011112">
    <property type="protein sequence ID" value="AKU15620.1"/>
    <property type="molecule type" value="Genomic_DNA"/>
</dbReference>
<feature type="domain" description="HTH tetR-type" evidence="3">
    <location>
        <begin position="21"/>
        <end position="81"/>
    </location>
</feature>
<feature type="DNA-binding region" description="H-T-H motif" evidence="2">
    <location>
        <begin position="44"/>
        <end position="63"/>
    </location>
</feature>
<dbReference type="InterPro" id="IPR041490">
    <property type="entry name" value="KstR2_TetR_C"/>
</dbReference>
<evidence type="ECO:0000313" key="4">
    <source>
        <dbReference type="EMBL" id="AKU15620.1"/>
    </source>
</evidence>
<evidence type="ECO:0000256" key="2">
    <source>
        <dbReference type="PROSITE-ProRule" id="PRU00335"/>
    </source>
</evidence>
<keyword evidence="1 2" id="KW-0238">DNA-binding</keyword>
<dbReference type="Pfam" id="PF17932">
    <property type="entry name" value="TetR_C_24"/>
    <property type="match status" value="1"/>
</dbReference>
<dbReference type="InterPro" id="IPR001647">
    <property type="entry name" value="HTH_TetR"/>
</dbReference>
<dbReference type="PANTHER" id="PTHR30055">
    <property type="entry name" value="HTH-TYPE TRANSCRIPTIONAL REGULATOR RUTR"/>
    <property type="match status" value="1"/>
</dbReference>
<evidence type="ECO:0000256" key="1">
    <source>
        <dbReference type="ARBA" id="ARBA00023125"/>
    </source>
</evidence>
<organism evidence="4 5">
    <name type="scientific">Luteipulveratus mongoliensis</name>
    <dbReference type="NCBI Taxonomy" id="571913"/>
    <lineage>
        <taxon>Bacteria</taxon>
        <taxon>Bacillati</taxon>
        <taxon>Actinomycetota</taxon>
        <taxon>Actinomycetes</taxon>
        <taxon>Micrococcales</taxon>
        <taxon>Dermacoccaceae</taxon>
        <taxon>Luteipulveratus</taxon>
    </lineage>
</organism>
<dbReference type="InterPro" id="IPR036271">
    <property type="entry name" value="Tet_transcr_reg_TetR-rel_C_sf"/>
</dbReference>
<dbReference type="PATRIC" id="fig|571913.6.peg.1371"/>
<reference evidence="4 5" key="1">
    <citation type="submission" date="2015-03" db="EMBL/GenBank/DDBJ databases">
        <title>Luteipulveratus halotolerans sp. nov., a novel actinobacterium (Dermacoccaceae) from Sarawak, Malaysia.</title>
        <authorList>
            <person name="Juboi H."/>
            <person name="Basik A."/>
            <person name="Shamsul S.S."/>
            <person name="Arnold P."/>
            <person name="Schmitt E.K."/>
            <person name="Sanglier J.-J."/>
            <person name="Yeo T."/>
        </authorList>
    </citation>
    <scope>NUCLEOTIDE SEQUENCE [LARGE SCALE GENOMIC DNA]</scope>
    <source>
        <strain evidence="4 5">MN07-A0370</strain>
    </source>
</reference>
<feature type="DNA-binding region" description="H-T-H motif" evidence="2">
    <location>
        <begin position="238"/>
        <end position="257"/>
    </location>
</feature>
<proteinExistence type="predicted"/>
<dbReference type="Gene3D" id="1.10.357.10">
    <property type="entry name" value="Tetracycline Repressor, domain 2"/>
    <property type="match status" value="2"/>
</dbReference>
<evidence type="ECO:0000313" key="5">
    <source>
        <dbReference type="Proteomes" id="UP000066480"/>
    </source>
</evidence>
<dbReference type="InterPro" id="IPR009057">
    <property type="entry name" value="Homeodomain-like_sf"/>
</dbReference>